<dbReference type="EMBL" id="CP044427">
    <property type="protein sequence ID" value="QFG67652.1"/>
    <property type="molecule type" value="Genomic_DNA"/>
</dbReference>
<dbReference type="Pfam" id="PF12802">
    <property type="entry name" value="MarR_2"/>
    <property type="match status" value="1"/>
</dbReference>
<dbReference type="InterPro" id="IPR039422">
    <property type="entry name" value="MarR/SlyA-like"/>
</dbReference>
<dbReference type="AlphaFoldDB" id="A0A5J6V3A2"/>
<dbReference type="RefSeq" id="WP_158060047.1">
    <property type="nucleotide sequence ID" value="NZ_CP044427.1"/>
</dbReference>
<gene>
    <name evidence="2" type="ORF">FY030_01940</name>
</gene>
<dbReference type="PANTHER" id="PTHR33164:SF99">
    <property type="entry name" value="MARR FAMILY REGULATORY PROTEIN"/>
    <property type="match status" value="1"/>
</dbReference>
<dbReference type="GO" id="GO:0006950">
    <property type="term" value="P:response to stress"/>
    <property type="evidence" value="ECO:0007669"/>
    <property type="project" value="TreeGrafter"/>
</dbReference>
<protein>
    <submittedName>
        <fullName evidence="2">MarR family transcriptional regulator</fullName>
    </submittedName>
</protein>
<dbReference type="PANTHER" id="PTHR33164">
    <property type="entry name" value="TRANSCRIPTIONAL REGULATOR, MARR FAMILY"/>
    <property type="match status" value="1"/>
</dbReference>
<evidence type="ECO:0000313" key="3">
    <source>
        <dbReference type="Proteomes" id="UP000326546"/>
    </source>
</evidence>
<proteinExistence type="predicted"/>
<reference evidence="2 3" key="1">
    <citation type="submission" date="2019-09" db="EMBL/GenBank/DDBJ databases">
        <title>Serinicoccus pratensis sp. nov., isolated from meadow soil.</title>
        <authorList>
            <person name="Zhang W."/>
        </authorList>
    </citation>
    <scope>NUCLEOTIDE SEQUENCE [LARGE SCALE GENOMIC DNA]</scope>
    <source>
        <strain evidence="2 3">W204</strain>
    </source>
</reference>
<dbReference type="InterPro" id="IPR036390">
    <property type="entry name" value="WH_DNA-bd_sf"/>
</dbReference>
<dbReference type="SUPFAM" id="SSF46785">
    <property type="entry name" value="Winged helix' DNA-binding domain"/>
    <property type="match status" value="1"/>
</dbReference>
<dbReference type="InterPro" id="IPR000835">
    <property type="entry name" value="HTH_MarR-typ"/>
</dbReference>
<keyword evidence="3" id="KW-1185">Reference proteome</keyword>
<name>A0A5J6V3A2_9MICO</name>
<dbReference type="KEGG" id="serw:FY030_01940"/>
<dbReference type="Proteomes" id="UP000326546">
    <property type="component" value="Chromosome"/>
</dbReference>
<dbReference type="PRINTS" id="PR00598">
    <property type="entry name" value="HTHMARR"/>
</dbReference>
<dbReference type="PROSITE" id="PS50995">
    <property type="entry name" value="HTH_MARR_2"/>
    <property type="match status" value="1"/>
</dbReference>
<evidence type="ECO:0000259" key="1">
    <source>
        <dbReference type="PROSITE" id="PS50995"/>
    </source>
</evidence>
<dbReference type="GO" id="GO:0003700">
    <property type="term" value="F:DNA-binding transcription factor activity"/>
    <property type="evidence" value="ECO:0007669"/>
    <property type="project" value="InterPro"/>
</dbReference>
<dbReference type="InterPro" id="IPR036388">
    <property type="entry name" value="WH-like_DNA-bd_sf"/>
</dbReference>
<dbReference type="Gene3D" id="1.10.10.10">
    <property type="entry name" value="Winged helix-like DNA-binding domain superfamily/Winged helix DNA-binding domain"/>
    <property type="match status" value="1"/>
</dbReference>
<feature type="domain" description="HTH marR-type" evidence="1">
    <location>
        <begin position="9"/>
        <end position="144"/>
    </location>
</feature>
<accession>A0A5J6V3A2</accession>
<sequence length="157" mass="17602">MTRWLDQQEQHAWRAILRSGHVLRAAMDEALVQHGVSLGEYELLSMLSEAPGCRMRMSVLADLIVQSRSRVSHTATRLERQGWVERAPSRQDGRGVELALTDAGHARLSELAPIHVESVRAALLDHLTREELLAHGQLMRRVLVATRRSDDEASDAV</sequence>
<dbReference type="OrthoDB" id="8635520at2"/>
<evidence type="ECO:0000313" key="2">
    <source>
        <dbReference type="EMBL" id="QFG67652.1"/>
    </source>
</evidence>
<organism evidence="2 3">
    <name type="scientific">Ornithinimicrobium pratense</name>
    <dbReference type="NCBI Taxonomy" id="2593973"/>
    <lineage>
        <taxon>Bacteria</taxon>
        <taxon>Bacillati</taxon>
        <taxon>Actinomycetota</taxon>
        <taxon>Actinomycetes</taxon>
        <taxon>Micrococcales</taxon>
        <taxon>Ornithinimicrobiaceae</taxon>
        <taxon>Ornithinimicrobium</taxon>
    </lineage>
</organism>
<dbReference type="SMART" id="SM00347">
    <property type="entry name" value="HTH_MARR"/>
    <property type="match status" value="1"/>
</dbReference>